<dbReference type="RefSeq" id="WP_059514624.1">
    <property type="nucleotide sequence ID" value="NZ_LOWA01000018.1"/>
</dbReference>
<dbReference type="EMBL" id="LOWA01000018">
    <property type="protein sequence ID" value="KVE28525.1"/>
    <property type="molecule type" value="Genomic_DNA"/>
</dbReference>
<accession>A0A103E5H3</accession>
<dbReference type="AlphaFoldDB" id="A0A103E5H3"/>
<gene>
    <name evidence="1" type="ORF">WS67_07195</name>
</gene>
<dbReference type="Pfam" id="PF11828">
    <property type="entry name" value="DUF3348"/>
    <property type="match status" value="1"/>
</dbReference>
<proteinExistence type="predicted"/>
<protein>
    <recommendedName>
        <fullName evidence="3">DUF3348 domain-containing protein</fullName>
    </recommendedName>
</protein>
<sequence>MEQVPQRSALSGPLLIRLLARLAEIDVSEPRQPLSDRLSQWLGWTDAITLSSALNVKPPVTADHARPAAGVGRDAERLCARARASLADAIAGTADAKRNRAQPHHAIARDAAAAAPATADYAEFRQHYLSMQQVMQTDIGTLRARLRSMLATATPRLARLAALDAAMEQALGTREQKLLTCVPALLGTYFARLRDAEQQALAADTPASQSSPPVAAGAWLDTFRHDMQRVLLAELDIRFQPVEGLLAALRTR</sequence>
<name>A0A103E5H3_9BURK</name>
<dbReference type="OrthoDB" id="5949373at2"/>
<dbReference type="InterPro" id="IPR021783">
    <property type="entry name" value="DUF3348"/>
</dbReference>
<organism evidence="1 2">
    <name type="scientific">Burkholderia singularis</name>
    <dbReference type="NCBI Taxonomy" id="1503053"/>
    <lineage>
        <taxon>Bacteria</taxon>
        <taxon>Pseudomonadati</taxon>
        <taxon>Pseudomonadota</taxon>
        <taxon>Betaproteobacteria</taxon>
        <taxon>Burkholderiales</taxon>
        <taxon>Burkholderiaceae</taxon>
        <taxon>Burkholderia</taxon>
        <taxon>pseudomallei group</taxon>
    </lineage>
</organism>
<comment type="caution">
    <text evidence="1">The sequence shown here is derived from an EMBL/GenBank/DDBJ whole genome shotgun (WGS) entry which is preliminary data.</text>
</comment>
<evidence type="ECO:0000313" key="2">
    <source>
        <dbReference type="Proteomes" id="UP000062788"/>
    </source>
</evidence>
<dbReference type="Proteomes" id="UP000062788">
    <property type="component" value="Unassembled WGS sequence"/>
</dbReference>
<keyword evidence="2" id="KW-1185">Reference proteome</keyword>
<evidence type="ECO:0008006" key="3">
    <source>
        <dbReference type="Google" id="ProtNLM"/>
    </source>
</evidence>
<reference evidence="1 2" key="1">
    <citation type="submission" date="2015-11" db="EMBL/GenBank/DDBJ databases">
        <title>Expanding the genomic diversity of Burkholderia species for the development of highly accurate diagnostics.</title>
        <authorList>
            <person name="Sahl J."/>
            <person name="Keim P."/>
            <person name="Wagner D."/>
        </authorList>
    </citation>
    <scope>NUCLEOTIDE SEQUENCE [LARGE SCALE GENOMIC DNA]</scope>
    <source>
        <strain evidence="1 2">TSV85</strain>
    </source>
</reference>
<evidence type="ECO:0000313" key="1">
    <source>
        <dbReference type="EMBL" id="KVE28525.1"/>
    </source>
</evidence>